<dbReference type="KEGG" id="msr:AU15_12815"/>
<proteinExistence type="predicted"/>
<name>W5Z406_9GAMM</name>
<dbReference type="Proteomes" id="UP000035081">
    <property type="component" value="Chromosome"/>
</dbReference>
<dbReference type="HOGENOM" id="CLU_2936210_0_0_6"/>
<protein>
    <submittedName>
        <fullName evidence="1">Uncharacterized protein</fullName>
    </submittedName>
</protein>
<evidence type="ECO:0000313" key="1">
    <source>
        <dbReference type="EMBL" id="AHI33213.1"/>
    </source>
</evidence>
<accession>W5Z406</accession>
<organism evidence="1 2">
    <name type="scientific">Marinobacter salarius</name>
    <dbReference type="NCBI Taxonomy" id="1420917"/>
    <lineage>
        <taxon>Bacteria</taxon>
        <taxon>Pseudomonadati</taxon>
        <taxon>Pseudomonadota</taxon>
        <taxon>Gammaproteobacteria</taxon>
        <taxon>Pseudomonadales</taxon>
        <taxon>Marinobacteraceae</taxon>
        <taxon>Marinobacter</taxon>
    </lineage>
</organism>
<evidence type="ECO:0000313" key="2">
    <source>
        <dbReference type="Proteomes" id="UP000035081"/>
    </source>
</evidence>
<dbReference type="EMBL" id="CP007152">
    <property type="protein sequence ID" value="AHI33213.1"/>
    <property type="molecule type" value="Genomic_DNA"/>
</dbReference>
<gene>
    <name evidence="1" type="ORF">AU15_12815</name>
</gene>
<sequence>MIEWLNRMTTGAPAGLTLAGTLAALLHGPVAVGDELPQRASDPAYGVALYEYYQAMRLRR</sequence>
<dbReference type="AlphaFoldDB" id="W5Z406"/>
<reference evidence="1 2" key="1">
    <citation type="journal article" date="2014" name="Genome Announc.">
        <title>Draft Genome Sequences of Marinobacter similis A3d10T and Marinobacter salarius R9SW1T.</title>
        <authorList>
            <person name="Ivanova E.P."/>
            <person name="Ng H.J."/>
            <person name="Webb H.K."/>
            <person name="Feng G."/>
            <person name="Oshima K."/>
            <person name="Hattori M."/>
            <person name="Ohkuma M."/>
            <person name="Sergeev A.F."/>
            <person name="Mikhailov V.V."/>
            <person name="Crawford R.J."/>
            <person name="Sawabe T."/>
        </authorList>
    </citation>
    <scope>NUCLEOTIDE SEQUENCE [LARGE SCALE GENOMIC DNA]</scope>
    <source>
        <strain evidence="2">A3d10 and R9SW1</strain>
    </source>
</reference>